<dbReference type="InterPro" id="IPR036739">
    <property type="entry name" value="SLC41_membr_dom_sf"/>
</dbReference>
<proteinExistence type="inferred from homology"/>
<keyword evidence="4 8" id="KW-0812">Transmembrane</keyword>
<dbReference type="InterPro" id="IPR006667">
    <property type="entry name" value="SLC41_membr_dom"/>
</dbReference>
<feature type="non-terminal residue" evidence="10">
    <location>
        <position position="65"/>
    </location>
</feature>
<dbReference type="GO" id="GO:0016020">
    <property type="term" value="C:membrane"/>
    <property type="evidence" value="ECO:0007669"/>
    <property type="project" value="UniProtKB-SubCell"/>
</dbReference>
<feature type="domain" description="SLC41A/MgtE integral membrane" evidence="9">
    <location>
        <begin position="5"/>
        <end position="64"/>
    </location>
</feature>
<dbReference type="Gene3D" id="1.10.357.20">
    <property type="entry name" value="SLC41 divalent cation transporters, integral membrane domain"/>
    <property type="match status" value="1"/>
</dbReference>
<protein>
    <submittedName>
        <fullName evidence="10">Magnesium transporter</fullName>
    </submittedName>
</protein>
<evidence type="ECO:0000256" key="1">
    <source>
        <dbReference type="ARBA" id="ARBA00004141"/>
    </source>
</evidence>
<keyword evidence="5" id="KW-0460">Magnesium</keyword>
<evidence type="ECO:0000256" key="5">
    <source>
        <dbReference type="ARBA" id="ARBA00022842"/>
    </source>
</evidence>
<evidence type="ECO:0000313" key="11">
    <source>
        <dbReference type="Proteomes" id="UP000313849"/>
    </source>
</evidence>
<keyword evidence="11" id="KW-1185">Reference proteome</keyword>
<evidence type="ECO:0000256" key="6">
    <source>
        <dbReference type="ARBA" id="ARBA00022989"/>
    </source>
</evidence>
<keyword evidence="7 8" id="KW-0472">Membrane</keyword>
<dbReference type="Pfam" id="PF01769">
    <property type="entry name" value="MgtE"/>
    <property type="match status" value="1"/>
</dbReference>
<keyword evidence="3" id="KW-0813">Transport</keyword>
<comment type="caution">
    <text evidence="10">The sequence shown here is derived from an EMBL/GenBank/DDBJ whole genome shotgun (WGS) entry which is preliminary data.</text>
</comment>
<dbReference type="AlphaFoldDB" id="A0A5C5BDJ1"/>
<dbReference type="SUPFAM" id="SSF161093">
    <property type="entry name" value="MgtE membrane domain-like"/>
    <property type="match status" value="1"/>
</dbReference>
<evidence type="ECO:0000256" key="2">
    <source>
        <dbReference type="ARBA" id="ARBA00009749"/>
    </source>
</evidence>
<gene>
    <name evidence="10" type="ORF">FH969_03555</name>
</gene>
<evidence type="ECO:0000313" key="10">
    <source>
        <dbReference type="EMBL" id="TNU76470.1"/>
    </source>
</evidence>
<evidence type="ECO:0000259" key="9">
    <source>
        <dbReference type="Pfam" id="PF01769"/>
    </source>
</evidence>
<dbReference type="EMBL" id="VENP01000007">
    <property type="protein sequence ID" value="TNU76470.1"/>
    <property type="molecule type" value="Genomic_DNA"/>
</dbReference>
<keyword evidence="6 8" id="KW-1133">Transmembrane helix</keyword>
<reference evidence="10 11" key="1">
    <citation type="submission" date="2019-06" db="EMBL/GenBank/DDBJ databases">
        <title>Draft genome sequence of Miniimonas arenae KCTC 19750T isolated from sea sand.</title>
        <authorList>
            <person name="Park S.-J."/>
        </authorList>
    </citation>
    <scope>NUCLEOTIDE SEQUENCE [LARGE SCALE GENOMIC DNA]</scope>
    <source>
        <strain evidence="10 11">KCTC 19750</strain>
    </source>
</reference>
<dbReference type="GO" id="GO:0008324">
    <property type="term" value="F:monoatomic cation transmembrane transporter activity"/>
    <property type="evidence" value="ECO:0007669"/>
    <property type="project" value="InterPro"/>
</dbReference>
<feature type="transmembrane region" description="Helical" evidence="8">
    <location>
        <begin position="20"/>
        <end position="44"/>
    </location>
</feature>
<comment type="subcellular location">
    <subcellularLocation>
        <location evidence="1">Membrane</location>
        <topology evidence="1">Multi-pass membrane protein</topology>
    </subcellularLocation>
</comment>
<dbReference type="Proteomes" id="UP000313849">
    <property type="component" value="Unassembled WGS sequence"/>
</dbReference>
<accession>A0A5C5BDJ1</accession>
<evidence type="ECO:0000256" key="7">
    <source>
        <dbReference type="ARBA" id="ARBA00023136"/>
    </source>
</evidence>
<evidence type="ECO:0000256" key="8">
    <source>
        <dbReference type="SAM" id="Phobius"/>
    </source>
</evidence>
<organism evidence="10 11">
    <name type="scientific">Miniimonas arenae</name>
    <dbReference type="NCBI Taxonomy" id="676201"/>
    <lineage>
        <taxon>Bacteria</taxon>
        <taxon>Bacillati</taxon>
        <taxon>Actinomycetota</taxon>
        <taxon>Actinomycetes</taxon>
        <taxon>Micrococcales</taxon>
        <taxon>Beutenbergiaceae</taxon>
        <taxon>Miniimonas</taxon>
    </lineage>
</organism>
<dbReference type="PANTHER" id="PTHR41394:SF8">
    <property type="entry name" value="MAGNESIUM TRANSPORTER MGTE"/>
    <property type="match status" value="1"/>
</dbReference>
<sequence>MAAAGLLRAWTLGVGAQVMLTVSISLAVIVVGAALIAWVIPLVLKRLRVDPAVVSAPRIATLVDG</sequence>
<dbReference type="PANTHER" id="PTHR41394">
    <property type="entry name" value="MAGNESIUM TRANSPORTER MGTE"/>
    <property type="match status" value="1"/>
</dbReference>
<comment type="similarity">
    <text evidence="2">Belongs to the SLC41A transporter family.</text>
</comment>
<evidence type="ECO:0000256" key="4">
    <source>
        <dbReference type="ARBA" id="ARBA00022692"/>
    </source>
</evidence>
<name>A0A5C5BDJ1_9MICO</name>
<evidence type="ECO:0000256" key="3">
    <source>
        <dbReference type="ARBA" id="ARBA00022448"/>
    </source>
</evidence>